<feature type="binding site" evidence="17">
    <location>
        <position position="268"/>
    </location>
    <ligand>
        <name>(6S)-NADPHX</name>
        <dbReference type="ChEBI" id="CHEBI:64076"/>
    </ligand>
</feature>
<dbReference type="AlphaFoldDB" id="A0A2A2G9V6"/>
<comment type="caution">
    <text evidence="22">The sequence shown here is derived from an EMBL/GenBank/DDBJ whole genome shotgun (WGS) entry which is preliminary data.</text>
</comment>
<dbReference type="PANTHER" id="PTHR12592:SF0">
    <property type="entry name" value="ATP-DEPENDENT (S)-NAD(P)H-HYDRATE DEHYDRATASE"/>
    <property type="match status" value="1"/>
</dbReference>
<comment type="catalytic activity">
    <reaction evidence="15 17 19">
        <text>(6S)-NADHX + ADP = AMP + phosphate + NADH + H(+)</text>
        <dbReference type="Rhea" id="RHEA:32223"/>
        <dbReference type="ChEBI" id="CHEBI:15378"/>
        <dbReference type="ChEBI" id="CHEBI:43474"/>
        <dbReference type="ChEBI" id="CHEBI:57945"/>
        <dbReference type="ChEBI" id="CHEBI:64074"/>
        <dbReference type="ChEBI" id="CHEBI:456215"/>
        <dbReference type="ChEBI" id="CHEBI:456216"/>
        <dbReference type="EC" id="4.2.1.136"/>
    </reaction>
</comment>
<evidence type="ECO:0000256" key="5">
    <source>
        <dbReference type="ARBA" id="ARBA00022723"/>
    </source>
</evidence>
<keyword evidence="23" id="KW-1185">Reference proteome</keyword>
<comment type="similarity">
    <text evidence="18">Belongs to the NnrE/AIBP family.</text>
</comment>
<evidence type="ECO:0000256" key="10">
    <source>
        <dbReference type="ARBA" id="ARBA00023027"/>
    </source>
</evidence>
<dbReference type="NCBIfam" id="TIGR00196">
    <property type="entry name" value="yjeF_cterm"/>
    <property type="match status" value="1"/>
</dbReference>
<keyword evidence="7 17" id="KW-0067">ATP-binding</keyword>
<comment type="caution">
    <text evidence="17">Lacks conserved residue(s) required for the propagation of feature annotation.</text>
</comment>
<comment type="cofactor">
    <cofactor evidence="18 19">
        <name>K(+)</name>
        <dbReference type="ChEBI" id="CHEBI:29103"/>
    </cofactor>
    <text evidence="18 19">Binds 1 potassium ion per subunit.</text>
</comment>
<evidence type="ECO:0000256" key="19">
    <source>
        <dbReference type="PIRNR" id="PIRNR017184"/>
    </source>
</evidence>
<comment type="function">
    <text evidence="18">Catalyzes the epimerization of the S- and R-forms of NAD(P)HX, a damaged form of NAD(P)H that is a result of enzymatic or heat-dependent hydration. This is a prerequisite for the S-specific NAD(P)H-hydrate dehydratase to allow the repair of both epimers of NAD(P)HX.</text>
</comment>
<dbReference type="EC" id="5.1.99.6" evidence="19"/>
<dbReference type="InterPro" id="IPR036652">
    <property type="entry name" value="YjeF_N_dom_sf"/>
</dbReference>
<dbReference type="InterPro" id="IPR000631">
    <property type="entry name" value="CARKD"/>
</dbReference>
<dbReference type="PROSITE" id="PS01050">
    <property type="entry name" value="YJEF_C_2"/>
    <property type="match status" value="1"/>
</dbReference>
<evidence type="ECO:0000256" key="1">
    <source>
        <dbReference type="ARBA" id="ARBA00000013"/>
    </source>
</evidence>
<dbReference type="GO" id="GO:0052855">
    <property type="term" value="F:ADP-dependent NAD(P)H-hydrate dehydratase activity"/>
    <property type="evidence" value="ECO:0007669"/>
    <property type="project" value="UniProtKB-UniRule"/>
</dbReference>
<keyword evidence="12 17" id="KW-0456">Lyase</keyword>
<keyword evidence="6 17" id="KW-0547">Nucleotide-binding</keyword>
<feature type="binding site" evidence="18">
    <location>
        <begin position="141"/>
        <end position="147"/>
    </location>
    <ligand>
        <name>(6S)-NADPHX</name>
        <dbReference type="ChEBI" id="CHEBI:64076"/>
    </ligand>
</feature>
<evidence type="ECO:0000256" key="15">
    <source>
        <dbReference type="ARBA" id="ARBA00048238"/>
    </source>
</evidence>
<sequence length="505" mass="55521">MVKETLDAPYSHYLFDAELSQKIDRRTIQEMEIDGFTLMEIAGSSAAKALLEDEELTHGVYLCGKGNNAGDALVVGRYLLQHHVDATIVFLSGSDDLSADTQKNLELLKKFDSDDKLTIFEEWGPFNPPEEFDFIIDGMLGTGLTSDVRGDYTKAVEWANRQPQPVFAMDIPTGLHADSGEIMECAIEANTTFTFGGRKLGLYLKDGPEKTGTIHYCELPFPNRFKEDCNTYLLDESWIQMTSPTPGQHKYNSGVLYIIAGSEGLTGAAIMAAKSAWAEGLGAVILICPRGVLSIYEQTLPSIIKKPVGSRNDFHFKDEHSGKVLEILSEKEGALLLGPGLGREQSTVQFVKGTLSQNNKPTVIDADGLWCLAQLEHLPKVNESEWILTPHPGELNRLVPNSELQKDSRLQTVREYAQTTGVTVLAKGLPGIIGTPAGKCYLTNYNTKYFSRAGSGDVLAGKVGAYLAFGQRPDTSCAYGLLKGKQKLEYYLQHHQDLPEPSDFI</sequence>
<feature type="binding site" evidence="18">
    <location>
        <position position="152"/>
    </location>
    <ligand>
        <name>(6S)-NADPHX</name>
        <dbReference type="ChEBI" id="CHEBI:64076"/>
    </ligand>
</feature>
<dbReference type="Pfam" id="PF01256">
    <property type="entry name" value="Carb_kinase"/>
    <property type="match status" value="1"/>
</dbReference>
<feature type="binding site" evidence="17">
    <location>
        <position position="456"/>
    </location>
    <ligand>
        <name>AMP</name>
        <dbReference type="ChEBI" id="CHEBI:456215"/>
    </ligand>
</feature>
<evidence type="ECO:0000256" key="18">
    <source>
        <dbReference type="HAMAP-Rule" id="MF_01966"/>
    </source>
</evidence>
<comment type="similarity">
    <text evidence="17">Belongs to the NnrD/CARKD family.</text>
</comment>
<evidence type="ECO:0000313" key="22">
    <source>
        <dbReference type="EMBL" id="PAU94371.1"/>
    </source>
</evidence>
<evidence type="ECO:0000256" key="4">
    <source>
        <dbReference type="ARBA" id="ARBA00009524"/>
    </source>
</evidence>
<protein>
    <recommendedName>
        <fullName evidence="19">Bifunctional NAD(P)H-hydrate repair enzyme</fullName>
    </recommendedName>
    <alternativeName>
        <fullName evidence="19">Nicotinamide nucleotide repair protein</fullName>
    </alternativeName>
    <domain>
        <recommendedName>
            <fullName evidence="19">ADP-dependent (S)-NAD(P)H-hydrate dehydratase</fullName>
            <ecNumber evidence="19">4.2.1.136</ecNumber>
        </recommendedName>
        <alternativeName>
            <fullName evidence="19">ADP-dependent NAD(P)HX dehydratase</fullName>
        </alternativeName>
    </domain>
    <domain>
        <recommendedName>
            <fullName evidence="19">NAD(P)H-hydrate epimerase</fullName>
            <ecNumber evidence="19">5.1.99.6</ecNumber>
        </recommendedName>
    </domain>
</protein>
<keyword evidence="8 17" id="KW-0521">NADP</keyword>
<feature type="binding site" evidence="18">
    <location>
        <position position="68"/>
    </location>
    <ligand>
        <name>K(+)</name>
        <dbReference type="ChEBI" id="CHEBI:29103"/>
    </ligand>
</feature>
<keyword evidence="13" id="KW-0511">Multifunctional enzyme</keyword>
<evidence type="ECO:0000256" key="14">
    <source>
        <dbReference type="ARBA" id="ARBA00025153"/>
    </source>
</evidence>
<dbReference type="OrthoDB" id="9806925at2"/>
<dbReference type="InterPro" id="IPR029056">
    <property type="entry name" value="Ribokinase-like"/>
</dbReference>
<dbReference type="PROSITE" id="PS51385">
    <property type="entry name" value="YJEF_N"/>
    <property type="match status" value="1"/>
</dbReference>
<keyword evidence="11 18" id="KW-0413">Isomerase</keyword>
<feature type="domain" description="YjeF N-terminal" evidence="21">
    <location>
        <begin position="20"/>
        <end position="227"/>
    </location>
</feature>
<evidence type="ECO:0000256" key="9">
    <source>
        <dbReference type="ARBA" id="ARBA00022958"/>
    </source>
</evidence>
<evidence type="ECO:0000256" key="8">
    <source>
        <dbReference type="ARBA" id="ARBA00022857"/>
    </source>
</evidence>
<comment type="function">
    <text evidence="17">Catalyzes the dehydration of the S-form of NAD(P)HX at the expense of ADP, which is converted to AMP. Together with NAD(P)HX epimerase, which catalyzes the epimerization of the S- and R-forms, the enzyme allows the repair of both epimers of NAD(P)HX, a damaged form of NAD(P)H that is a result of enzymatic or heat-dependent hydration.</text>
</comment>
<keyword evidence="10 17" id="KW-0520">NAD</keyword>
<dbReference type="HAMAP" id="MF_01966">
    <property type="entry name" value="NADHX_epimerase"/>
    <property type="match status" value="1"/>
</dbReference>
<comment type="similarity">
    <text evidence="4 19">In the C-terminal section; belongs to the NnrD/CARKD family.</text>
</comment>
<dbReference type="HAMAP" id="MF_01965">
    <property type="entry name" value="NADHX_dehydratase"/>
    <property type="match status" value="1"/>
</dbReference>
<comment type="catalytic activity">
    <reaction evidence="2 18 19">
        <text>(6R)-NADPHX = (6S)-NADPHX</text>
        <dbReference type="Rhea" id="RHEA:32227"/>
        <dbReference type="ChEBI" id="CHEBI:64076"/>
        <dbReference type="ChEBI" id="CHEBI:64077"/>
        <dbReference type="EC" id="5.1.99.6"/>
    </reaction>
</comment>
<dbReference type="InterPro" id="IPR004443">
    <property type="entry name" value="YjeF_N_dom"/>
</dbReference>
<dbReference type="PIRSF" id="PIRSF017184">
    <property type="entry name" value="Nnr"/>
    <property type="match status" value="1"/>
</dbReference>
<evidence type="ECO:0000313" key="23">
    <source>
        <dbReference type="Proteomes" id="UP000218831"/>
    </source>
</evidence>
<comment type="catalytic activity">
    <reaction evidence="16 17 19">
        <text>(6S)-NADPHX + ADP = AMP + phosphate + NADPH + H(+)</text>
        <dbReference type="Rhea" id="RHEA:32235"/>
        <dbReference type="ChEBI" id="CHEBI:15378"/>
        <dbReference type="ChEBI" id="CHEBI:43474"/>
        <dbReference type="ChEBI" id="CHEBI:57783"/>
        <dbReference type="ChEBI" id="CHEBI:64076"/>
        <dbReference type="ChEBI" id="CHEBI:456215"/>
        <dbReference type="ChEBI" id="CHEBI:456216"/>
        <dbReference type="EC" id="4.2.1.136"/>
    </reaction>
</comment>
<dbReference type="RefSeq" id="WP_095605912.1">
    <property type="nucleotide sequence ID" value="NZ_NSKE01000004.1"/>
</dbReference>
<feature type="binding site" evidence="18">
    <location>
        <position position="173"/>
    </location>
    <ligand>
        <name>K(+)</name>
        <dbReference type="ChEBI" id="CHEBI:29103"/>
    </ligand>
</feature>
<evidence type="ECO:0000259" key="20">
    <source>
        <dbReference type="PROSITE" id="PS51383"/>
    </source>
</evidence>
<feature type="binding site" evidence="17">
    <location>
        <position position="391"/>
    </location>
    <ligand>
        <name>(6S)-NADPHX</name>
        <dbReference type="ChEBI" id="CHEBI:64076"/>
    </ligand>
</feature>
<reference evidence="22 23" key="1">
    <citation type="submission" date="2017-08" db="EMBL/GenBank/DDBJ databases">
        <title>Aliifodinibius alkalisoli sp. nov., isolated from saline alkaline soil.</title>
        <authorList>
            <person name="Liu D."/>
            <person name="Zhang G."/>
        </authorList>
    </citation>
    <scope>NUCLEOTIDE SEQUENCE [LARGE SCALE GENOMIC DNA]</scope>
    <source>
        <strain evidence="22 23">WN023</strain>
    </source>
</reference>
<dbReference type="Proteomes" id="UP000218831">
    <property type="component" value="Unassembled WGS sequence"/>
</dbReference>
<dbReference type="PANTHER" id="PTHR12592">
    <property type="entry name" value="ATP-DEPENDENT (S)-NAD(P)H-HYDRATE DEHYDRATASE FAMILY MEMBER"/>
    <property type="match status" value="1"/>
</dbReference>
<feature type="binding site" evidence="17">
    <location>
        <position position="457"/>
    </location>
    <ligand>
        <name>(6S)-NADPHX</name>
        <dbReference type="ChEBI" id="CHEBI:64076"/>
    </ligand>
</feature>
<accession>A0A2A2G9V6</accession>
<dbReference type="SUPFAM" id="SSF64153">
    <property type="entry name" value="YjeF N-terminal domain-like"/>
    <property type="match status" value="1"/>
</dbReference>
<comment type="similarity">
    <text evidence="3 19">In the N-terminal section; belongs to the NnrE/AIBP family.</text>
</comment>
<evidence type="ECO:0000256" key="11">
    <source>
        <dbReference type="ARBA" id="ARBA00023235"/>
    </source>
</evidence>
<organism evidence="22 23">
    <name type="scientific">Fodinibius salipaludis</name>
    <dbReference type="NCBI Taxonomy" id="2032627"/>
    <lineage>
        <taxon>Bacteria</taxon>
        <taxon>Pseudomonadati</taxon>
        <taxon>Balneolota</taxon>
        <taxon>Balneolia</taxon>
        <taxon>Balneolales</taxon>
        <taxon>Balneolaceae</taxon>
        <taxon>Fodinibius</taxon>
    </lineage>
</organism>
<evidence type="ECO:0000259" key="21">
    <source>
        <dbReference type="PROSITE" id="PS51385"/>
    </source>
</evidence>
<comment type="function">
    <text evidence="14 19">Bifunctional enzyme that catalyzes the epimerization of the S- and R-forms of NAD(P)HX and the dehydration of the S-form of NAD(P)HX at the expense of ADP, which is converted to AMP. This allows the repair of both epimers of NAD(P)HX, a damaged form of NAD(P)H that is a result of enzymatic or heat-dependent hydration.</text>
</comment>
<dbReference type="GO" id="GO:0046872">
    <property type="term" value="F:metal ion binding"/>
    <property type="evidence" value="ECO:0007669"/>
    <property type="project" value="UniProtKB-UniRule"/>
</dbReference>
<dbReference type="EC" id="4.2.1.136" evidence="19"/>
<dbReference type="NCBIfam" id="TIGR00197">
    <property type="entry name" value="yjeF_nterm"/>
    <property type="match status" value="1"/>
</dbReference>
<evidence type="ECO:0000256" key="12">
    <source>
        <dbReference type="ARBA" id="ARBA00023239"/>
    </source>
</evidence>
<evidence type="ECO:0000256" key="13">
    <source>
        <dbReference type="ARBA" id="ARBA00023268"/>
    </source>
</evidence>
<comment type="catalytic activity">
    <reaction evidence="1 18 19">
        <text>(6R)-NADHX = (6S)-NADHX</text>
        <dbReference type="Rhea" id="RHEA:32215"/>
        <dbReference type="ChEBI" id="CHEBI:64074"/>
        <dbReference type="ChEBI" id="CHEBI:64075"/>
        <dbReference type="EC" id="5.1.99.6"/>
    </reaction>
</comment>
<comment type="cofactor">
    <cofactor evidence="17">
        <name>Mg(2+)</name>
        <dbReference type="ChEBI" id="CHEBI:18420"/>
    </cofactor>
</comment>
<feature type="binding site" evidence="18">
    <location>
        <position position="137"/>
    </location>
    <ligand>
        <name>K(+)</name>
        <dbReference type="ChEBI" id="CHEBI:29103"/>
    </ligand>
</feature>
<evidence type="ECO:0000256" key="2">
    <source>
        <dbReference type="ARBA" id="ARBA00000909"/>
    </source>
</evidence>
<feature type="domain" description="YjeF C-terminal" evidence="20">
    <location>
        <begin position="233"/>
        <end position="505"/>
    </location>
</feature>
<dbReference type="SUPFAM" id="SSF53613">
    <property type="entry name" value="Ribokinase-like"/>
    <property type="match status" value="1"/>
</dbReference>
<evidence type="ECO:0000256" key="16">
    <source>
        <dbReference type="ARBA" id="ARBA00049209"/>
    </source>
</evidence>
<dbReference type="CDD" id="cd01171">
    <property type="entry name" value="YXKO-related"/>
    <property type="match status" value="1"/>
</dbReference>
<proteinExistence type="inferred from homology"/>
<keyword evidence="5 18" id="KW-0479">Metal-binding</keyword>
<evidence type="ECO:0000256" key="7">
    <source>
        <dbReference type="ARBA" id="ARBA00022840"/>
    </source>
</evidence>
<dbReference type="GO" id="GO:0052856">
    <property type="term" value="F:NAD(P)HX epimerase activity"/>
    <property type="evidence" value="ECO:0007669"/>
    <property type="project" value="UniProtKB-UniRule"/>
</dbReference>
<feature type="binding site" evidence="17">
    <location>
        <position position="340"/>
    </location>
    <ligand>
        <name>(6S)-NADPHX</name>
        <dbReference type="ChEBI" id="CHEBI:64076"/>
    </ligand>
</feature>
<dbReference type="GO" id="GO:0110051">
    <property type="term" value="P:metabolite repair"/>
    <property type="evidence" value="ECO:0007669"/>
    <property type="project" value="TreeGrafter"/>
</dbReference>
<dbReference type="GO" id="GO:0005524">
    <property type="term" value="F:ATP binding"/>
    <property type="evidence" value="ECO:0007669"/>
    <property type="project" value="UniProtKB-UniRule"/>
</dbReference>
<feature type="binding site" evidence="18">
    <location>
        <position position="170"/>
    </location>
    <ligand>
        <name>(6S)-NADPHX</name>
        <dbReference type="ChEBI" id="CHEBI:64076"/>
    </ligand>
</feature>
<keyword evidence="9 18" id="KW-0630">Potassium</keyword>
<dbReference type="PROSITE" id="PS51383">
    <property type="entry name" value="YJEF_C_3"/>
    <property type="match status" value="1"/>
</dbReference>
<evidence type="ECO:0000256" key="17">
    <source>
        <dbReference type="HAMAP-Rule" id="MF_01965"/>
    </source>
</evidence>
<dbReference type="GO" id="GO:0046496">
    <property type="term" value="P:nicotinamide nucleotide metabolic process"/>
    <property type="evidence" value="ECO:0007669"/>
    <property type="project" value="UniProtKB-UniRule"/>
</dbReference>
<dbReference type="InterPro" id="IPR017953">
    <property type="entry name" value="Carbohydrate_kinase_pred_CS"/>
</dbReference>
<dbReference type="InterPro" id="IPR030677">
    <property type="entry name" value="Nnr"/>
</dbReference>
<name>A0A2A2G9V6_9BACT</name>
<dbReference type="Gene3D" id="3.40.50.10260">
    <property type="entry name" value="YjeF N-terminal domain"/>
    <property type="match status" value="1"/>
</dbReference>
<dbReference type="EMBL" id="NSKE01000004">
    <property type="protein sequence ID" value="PAU94371.1"/>
    <property type="molecule type" value="Genomic_DNA"/>
</dbReference>
<dbReference type="Gene3D" id="3.40.1190.20">
    <property type="match status" value="1"/>
</dbReference>
<gene>
    <name evidence="17" type="primary">nnrD</name>
    <name evidence="18" type="synonym">nnrE</name>
    <name evidence="22" type="ORF">CK503_06085</name>
</gene>
<evidence type="ECO:0000256" key="3">
    <source>
        <dbReference type="ARBA" id="ARBA00006001"/>
    </source>
</evidence>
<comment type="subunit">
    <text evidence="17">Homotetramer.</text>
</comment>
<evidence type="ECO:0000256" key="6">
    <source>
        <dbReference type="ARBA" id="ARBA00022741"/>
    </source>
</evidence>
<dbReference type="Pfam" id="PF03853">
    <property type="entry name" value="YjeF_N"/>
    <property type="match status" value="1"/>
</dbReference>